<dbReference type="InParanoid" id="A0A2J7PDB4"/>
<dbReference type="EMBL" id="NEVH01026391">
    <property type="protein sequence ID" value="PNF14321.1"/>
    <property type="molecule type" value="Genomic_DNA"/>
</dbReference>
<gene>
    <name evidence="1" type="ORF">B7P43_G06029</name>
</gene>
<evidence type="ECO:0000313" key="2">
    <source>
        <dbReference type="Proteomes" id="UP000235965"/>
    </source>
</evidence>
<reference evidence="1 2" key="1">
    <citation type="submission" date="2017-12" db="EMBL/GenBank/DDBJ databases">
        <title>Hemimetabolous genomes reveal molecular basis of termite eusociality.</title>
        <authorList>
            <person name="Harrison M.C."/>
            <person name="Jongepier E."/>
            <person name="Robertson H.M."/>
            <person name="Arning N."/>
            <person name="Bitard-Feildel T."/>
            <person name="Chao H."/>
            <person name="Childers C.P."/>
            <person name="Dinh H."/>
            <person name="Doddapaneni H."/>
            <person name="Dugan S."/>
            <person name="Gowin J."/>
            <person name="Greiner C."/>
            <person name="Han Y."/>
            <person name="Hu H."/>
            <person name="Hughes D.S.T."/>
            <person name="Huylmans A.-K."/>
            <person name="Kemena C."/>
            <person name="Kremer L.P.M."/>
            <person name="Lee S.L."/>
            <person name="Lopez-Ezquerra A."/>
            <person name="Mallet L."/>
            <person name="Monroy-Kuhn J.M."/>
            <person name="Moser A."/>
            <person name="Murali S.C."/>
            <person name="Muzny D.M."/>
            <person name="Otani S."/>
            <person name="Piulachs M.-D."/>
            <person name="Poelchau M."/>
            <person name="Qu J."/>
            <person name="Schaub F."/>
            <person name="Wada-Katsumata A."/>
            <person name="Worley K.C."/>
            <person name="Xie Q."/>
            <person name="Ylla G."/>
            <person name="Poulsen M."/>
            <person name="Gibbs R.A."/>
            <person name="Schal C."/>
            <person name="Richards S."/>
            <person name="Belles X."/>
            <person name="Korb J."/>
            <person name="Bornberg-Bauer E."/>
        </authorList>
    </citation>
    <scope>NUCLEOTIDE SEQUENCE [LARGE SCALE GENOMIC DNA]</scope>
    <source>
        <tissue evidence="1">Whole body</tissue>
    </source>
</reference>
<protein>
    <submittedName>
        <fullName evidence="1">Uncharacterized protein</fullName>
    </submittedName>
</protein>
<name>A0A2J7PDB4_9NEOP</name>
<organism evidence="1 2">
    <name type="scientific">Cryptotermes secundus</name>
    <dbReference type="NCBI Taxonomy" id="105785"/>
    <lineage>
        <taxon>Eukaryota</taxon>
        <taxon>Metazoa</taxon>
        <taxon>Ecdysozoa</taxon>
        <taxon>Arthropoda</taxon>
        <taxon>Hexapoda</taxon>
        <taxon>Insecta</taxon>
        <taxon>Pterygota</taxon>
        <taxon>Neoptera</taxon>
        <taxon>Polyneoptera</taxon>
        <taxon>Dictyoptera</taxon>
        <taxon>Blattodea</taxon>
        <taxon>Blattoidea</taxon>
        <taxon>Termitoidae</taxon>
        <taxon>Kalotermitidae</taxon>
        <taxon>Cryptotermitinae</taxon>
        <taxon>Cryptotermes</taxon>
    </lineage>
</organism>
<sequence>MAVVNNLFSDHVISRYGDIIWPARSPDLSACEFFSVTALRWADPPSKESFRLWKAGYETEKFKQKGL</sequence>
<accession>A0A2J7PDB4</accession>
<comment type="caution">
    <text evidence="1">The sequence shown here is derived from an EMBL/GenBank/DDBJ whole genome shotgun (WGS) entry which is preliminary data.</text>
</comment>
<proteinExistence type="predicted"/>
<dbReference type="Proteomes" id="UP000235965">
    <property type="component" value="Unassembled WGS sequence"/>
</dbReference>
<dbReference type="AlphaFoldDB" id="A0A2J7PDB4"/>
<keyword evidence="2" id="KW-1185">Reference proteome</keyword>
<evidence type="ECO:0000313" key="1">
    <source>
        <dbReference type="EMBL" id="PNF14321.1"/>
    </source>
</evidence>